<sequence length="136" mass="14784">MTFNRGDSLVLICAFAFAIHMLLTGRFVSALPVIPLTIVQLFAVGIYSTVSTAISPEPVFYLIGKPPLSWQDSLFPSLALLAILIAGIIGLTGATNILLGILIAETGKKFLFRSPLSIQRNKLRVLQLDRNARFLA</sequence>
<dbReference type="Proteomes" id="UP000252792">
    <property type="component" value="Unassembled WGS sequence"/>
</dbReference>
<keyword evidence="1" id="KW-0472">Membrane</keyword>
<gene>
    <name evidence="2" type="ORF">DFP80_110193</name>
</gene>
<keyword evidence="1" id="KW-1133">Transmembrane helix</keyword>
<keyword evidence="3" id="KW-1185">Reference proteome</keyword>
<feature type="transmembrane region" description="Helical" evidence="1">
    <location>
        <begin position="74"/>
        <end position="104"/>
    </location>
</feature>
<organism evidence="2 3">
    <name type="scientific">Marinomonas rhizomae</name>
    <dbReference type="NCBI Taxonomy" id="491948"/>
    <lineage>
        <taxon>Bacteria</taxon>
        <taxon>Pseudomonadati</taxon>
        <taxon>Pseudomonadota</taxon>
        <taxon>Gammaproteobacteria</taxon>
        <taxon>Oceanospirillales</taxon>
        <taxon>Oceanospirillaceae</taxon>
        <taxon>Marinomonas</taxon>
    </lineage>
</organism>
<accession>A0A366J2D5</accession>
<evidence type="ECO:0000313" key="2">
    <source>
        <dbReference type="EMBL" id="RBP81221.1"/>
    </source>
</evidence>
<keyword evidence="1" id="KW-0812">Transmembrane</keyword>
<name>A0A366J2D5_9GAMM</name>
<dbReference type="RefSeq" id="WP_148039908.1">
    <property type="nucleotide sequence ID" value="NZ_QNSE01000010.1"/>
</dbReference>
<reference evidence="2 3" key="1">
    <citation type="submission" date="2018-06" db="EMBL/GenBank/DDBJ databases">
        <title>Genomic Encyclopedia of Type Strains, Phase III (KMG-III): the genomes of soil and plant-associated and newly described type strains.</title>
        <authorList>
            <person name="Whitman W."/>
        </authorList>
    </citation>
    <scope>NUCLEOTIDE SEQUENCE [LARGE SCALE GENOMIC DNA]</scope>
    <source>
        <strain evidence="2 3">CECT 7377</strain>
    </source>
</reference>
<proteinExistence type="predicted"/>
<evidence type="ECO:0000256" key="1">
    <source>
        <dbReference type="SAM" id="Phobius"/>
    </source>
</evidence>
<feature type="transmembrane region" description="Helical" evidence="1">
    <location>
        <begin position="6"/>
        <end position="23"/>
    </location>
</feature>
<evidence type="ECO:0000313" key="3">
    <source>
        <dbReference type="Proteomes" id="UP000252792"/>
    </source>
</evidence>
<comment type="caution">
    <text evidence="2">The sequence shown here is derived from an EMBL/GenBank/DDBJ whole genome shotgun (WGS) entry which is preliminary data.</text>
</comment>
<dbReference type="EMBL" id="QNSE01000010">
    <property type="protein sequence ID" value="RBP81221.1"/>
    <property type="molecule type" value="Genomic_DNA"/>
</dbReference>
<dbReference type="AlphaFoldDB" id="A0A366J2D5"/>
<feature type="transmembrane region" description="Helical" evidence="1">
    <location>
        <begin position="30"/>
        <end position="54"/>
    </location>
</feature>
<protein>
    <submittedName>
        <fullName evidence="2">Uncharacterized protein</fullName>
    </submittedName>
</protein>